<dbReference type="InterPro" id="IPR013641">
    <property type="entry name" value="KTI12/PSTK"/>
</dbReference>
<accession>A0ABQ7T214</accession>
<dbReference type="PANTHER" id="PTHR20873">
    <property type="entry name" value="L-SERYL-TRNA(SEC) KINASE"/>
    <property type="match status" value="1"/>
</dbReference>
<organism evidence="3 4">
    <name type="scientific">Phrynosoma platyrhinos</name>
    <name type="common">Desert horned lizard</name>
    <dbReference type="NCBI Taxonomy" id="52577"/>
    <lineage>
        <taxon>Eukaryota</taxon>
        <taxon>Metazoa</taxon>
        <taxon>Chordata</taxon>
        <taxon>Craniata</taxon>
        <taxon>Vertebrata</taxon>
        <taxon>Euteleostomi</taxon>
        <taxon>Lepidosauria</taxon>
        <taxon>Squamata</taxon>
        <taxon>Bifurcata</taxon>
        <taxon>Unidentata</taxon>
        <taxon>Episquamata</taxon>
        <taxon>Toxicofera</taxon>
        <taxon>Iguania</taxon>
        <taxon>Phrynosomatidae</taxon>
        <taxon>Phrynosomatinae</taxon>
        <taxon>Phrynosoma</taxon>
    </lineage>
</organism>
<dbReference type="Proteomes" id="UP000826234">
    <property type="component" value="Unassembled WGS sequence"/>
</dbReference>
<name>A0ABQ7T214_PHRPL</name>
<dbReference type="Pfam" id="PF08433">
    <property type="entry name" value="KTI12"/>
    <property type="match status" value="1"/>
</dbReference>
<protein>
    <submittedName>
        <fullName evidence="3">Uncharacterized protein</fullName>
    </submittedName>
</protein>
<evidence type="ECO:0000256" key="2">
    <source>
        <dbReference type="ARBA" id="ARBA00022840"/>
    </source>
</evidence>
<evidence type="ECO:0000256" key="1">
    <source>
        <dbReference type="ARBA" id="ARBA00022741"/>
    </source>
</evidence>
<keyword evidence="4" id="KW-1185">Reference proteome</keyword>
<keyword evidence="1" id="KW-0547">Nucleotide-binding</keyword>
<evidence type="ECO:0000313" key="3">
    <source>
        <dbReference type="EMBL" id="KAH0623681.1"/>
    </source>
</evidence>
<keyword evidence="2" id="KW-0067">ATP-binding</keyword>
<evidence type="ECO:0000313" key="4">
    <source>
        <dbReference type="Proteomes" id="UP000826234"/>
    </source>
</evidence>
<reference evidence="3 4" key="1">
    <citation type="journal article" date="2022" name="Gigascience">
        <title>A chromosome-level genome assembly and annotation of the desert horned lizard, Phrynosoma platyrhinos, provides insight into chromosomal rearrangements among reptiles.</title>
        <authorList>
            <person name="Koochekian N."/>
            <person name="Ascanio A."/>
            <person name="Farleigh K."/>
            <person name="Card D.C."/>
            <person name="Schield D.R."/>
            <person name="Castoe T.A."/>
            <person name="Jezkova T."/>
        </authorList>
    </citation>
    <scope>NUCLEOTIDE SEQUENCE [LARGE SCALE GENOMIC DNA]</scope>
    <source>
        <strain evidence="3">NK-2021</strain>
    </source>
</reference>
<dbReference type="InterPro" id="IPR052648">
    <property type="entry name" value="Ser-tRNA(Sec)_kinase"/>
</dbReference>
<dbReference type="EMBL" id="JAIPUX010001880">
    <property type="protein sequence ID" value="KAH0623681.1"/>
    <property type="molecule type" value="Genomic_DNA"/>
</dbReference>
<gene>
    <name evidence="3" type="ORF">JD844_006722</name>
</gene>
<dbReference type="PANTHER" id="PTHR20873:SF0">
    <property type="entry name" value="L-SERYL-TRNA(SEC) KINASE"/>
    <property type="match status" value="1"/>
</dbReference>
<dbReference type="Gene3D" id="3.40.50.300">
    <property type="entry name" value="P-loop containing nucleotide triphosphate hydrolases"/>
    <property type="match status" value="1"/>
</dbReference>
<sequence>MLGFCQLFLDCQVGACLERNRQRKQPLPEETIHAMAQKIEFPNPEKYTWEHNSLILKSTGYSLEVFSLQTLDLLSAALENPVKPLEENTELKELDRAICATNVLHQADQAVRRIVSQTMKNAKDNNLASCEMKSLAEELNRLKVQFLEDLKYKSNEKNQCCLQNNTLNINVTSSFSQEADDIITKYLNK</sequence>
<proteinExistence type="predicted"/>
<comment type="caution">
    <text evidence="3">The sequence shown here is derived from an EMBL/GenBank/DDBJ whole genome shotgun (WGS) entry which is preliminary data.</text>
</comment>
<dbReference type="InterPro" id="IPR027417">
    <property type="entry name" value="P-loop_NTPase"/>
</dbReference>